<evidence type="ECO:0000256" key="2">
    <source>
        <dbReference type="SAM" id="Coils"/>
    </source>
</evidence>
<keyword evidence="1" id="KW-0862">Zinc</keyword>
<dbReference type="Proteomes" id="UP000054359">
    <property type="component" value="Unassembled WGS sequence"/>
</dbReference>
<dbReference type="OrthoDB" id="6427445at2759"/>
<dbReference type="InterPro" id="IPR038269">
    <property type="entry name" value="SCAN_sf"/>
</dbReference>
<accession>A0A087TKM1</accession>
<name>A0A087TKM1_STEMI</name>
<dbReference type="EMBL" id="KK115657">
    <property type="protein sequence ID" value="KFM65660.1"/>
    <property type="molecule type" value="Genomic_DNA"/>
</dbReference>
<feature type="compositionally biased region" description="Basic and acidic residues" evidence="3">
    <location>
        <begin position="273"/>
        <end position="295"/>
    </location>
</feature>
<dbReference type="InterPro" id="IPR036397">
    <property type="entry name" value="RNaseH_sf"/>
</dbReference>
<feature type="coiled-coil region" evidence="2">
    <location>
        <begin position="11"/>
        <end position="63"/>
    </location>
</feature>
<feature type="region of interest" description="Disordered" evidence="3">
    <location>
        <begin position="252"/>
        <end position="295"/>
    </location>
</feature>
<dbReference type="SMART" id="SM00343">
    <property type="entry name" value="ZnF_C2HC"/>
    <property type="match status" value="1"/>
</dbReference>
<keyword evidence="1" id="KW-0479">Metal-binding</keyword>
<dbReference type="AlphaFoldDB" id="A0A087TKM1"/>
<dbReference type="PANTHER" id="PTHR46888">
    <property type="entry name" value="ZINC KNUCKLE DOMAINCONTAINING PROTEIN-RELATED"/>
    <property type="match status" value="1"/>
</dbReference>
<dbReference type="Gene3D" id="1.10.4020.10">
    <property type="entry name" value="DNA breaking-rejoining enzymes"/>
    <property type="match status" value="1"/>
</dbReference>
<dbReference type="PROSITE" id="PS50158">
    <property type="entry name" value="ZF_CCHC"/>
    <property type="match status" value="1"/>
</dbReference>
<proteinExistence type="predicted"/>
<evidence type="ECO:0000313" key="5">
    <source>
        <dbReference type="EMBL" id="KFM65660.1"/>
    </source>
</evidence>
<dbReference type="STRING" id="407821.A0A087TKM1"/>
<dbReference type="InterPro" id="IPR054465">
    <property type="entry name" value="Integrase_p58-like_C"/>
</dbReference>
<dbReference type="InterPro" id="IPR001878">
    <property type="entry name" value="Znf_CCHC"/>
</dbReference>
<dbReference type="Pfam" id="PF22938">
    <property type="entry name" value="Integrase_p58_C"/>
    <property type="match status" value="1"/>
</dbReference>
<evidence type="ECO:0000256" key="3">
    <source>
        <dbReference type="SAM" id="MobiDB-lite"/>
    </source>
</evidence>
<dbReference type="SUPFAM" id="SSF47353">
    <property type="entry name" value="Retrovirus capsid dimerization domain-like"/>
    <property type="match status" value="1"/>
</dbReference>
<keyword evidence="1" id="KW-0863">Zinc-finger</keyword>
<evidence type="ECO:0000259" key="4">
    <source>
        <dbReference type="PROSITE" id="PS50158"/>
    </source>
</evidence>
<dbReference type="PANTHER" id="PTHR46888:SF11">
    <property type="entry name" value="SCAN BOX DOMAIN-CONTAINING PROTEIN"/>
    <property type="match status" value="1"/>
</dbReference>
<dbReference type="Gene3D" id="3.30.420.10">
    <property type="entry name" value="Ribonuclease H-like superfamily/Ribonuclease H"/>
    <property type="match status" value="1"/>
</dbReference>
<evidence type="ECO:0000313" key="6">
    <source>
        <dbReference type="Proteomes" id="UP000054359"/>
    </source>
</evidence>
<dbReference type="OMA" id="EILLYEH"/>
<protein>
    <recommendedName>
        <fullName evidence="4">CCHC-type domain-containing protein</fullName>
    </recommendedName>
</protein>
<organism evidence="5 6">
    <name type="scientific">Stegodyphus mimosarum</name>
    <name type="common">African social velvet spider</name>
    <dbReference type="NCBI Taxonomy" id="407821"/>
    <lineage>
        <taxon>Eukaryota</taxon>
        <taxon>Metazoa</taxon>
        <taxon>Ecdysozoa</taxon>
        <taxon>Arthropoda</taxon>
        <taxon>Chelicerata</taxon>
        <taxon>Arachnida</taxon>
        <taxon>Araneae</taxon>
        <taxon>Araneomorphae</taxon>
        <taxon>Entelegynae</taxon>
        <taxon>Eresoidea</taxon>
        <taxon>Eresidae</taxon>
        <taxon>Stegodyphus</taxon>
    </lineage>
</organism>
<keyword evidence="6" id="KW-1185">Reference proteome</keyword>
<dbReference type="GO" id="GO:0008270">
    <property type="term" value="F:zinc ion binding"/>
    <property type="evidence" value="ECO:0007669"/>
    <property type="project" value="UniProtKB-KW"/>
</dbReference>
<dbReference type="GO" id="GO:0003676">
    <property type="term" value="F:nucleic acid binding"/>
    <property type="evidence" value="ECO:0007669"/>
    <property type="project" value="InterPro"/>
</dbReference>
<keyword evidence="2" id="KW-0175">Coiled coil</keyword>
<sequence length="663" mass="78157">MGNEAYEEELIKSLLENITSVRLEKEERQERIRREDEERQDRIRREEREFEITKMKLQAAKGKDLIDGNEESMPRRNHFELQKMIQKFDPEENDVSLYLVMFERQAKRANLNQSEWVSVLLTLLPTEIVQLIMREPEEQAYDYAYIKGILLKRFKLSPEKFRIKFSQTQKNAQTTWRDFAFELRNYFEEWISGLEINDFELLKDLMITDQMKRRVNFEVRQHFIDEWSKITSPNKLAELLEDYENVREYRKKVSPVHGSESQKRNKNQPNFRDSPRYKQAGEKVSKKTETFRNQDERHFEVRKPLKCYTCGSIDHLRPQCPKAQKDFKSTAVVNRVQENEEDYLAPYTTMAMVNGFDLPVLWDSGASIDVICKKYITPSMLTGETVWAGSDWEQVLPAALLALRTVTHESTGFTPAELVHGKNLHTPEILLYEHWTYSPDEEQPVTEYVFRLINRLKKCQELAVEKMHDQQLRRKKWYDKNAIKREFKEGDLVLILATSKANKLSVQWTGPGKVENKVSETNYIVSLPGKKERSQIYHINMLKPYHKRPEVINYLSCSEEGSDQIETEIDFPNIDTNPNVYDYSEVIKSSNLEELLEPTQRDQLQRQDFIVQTDPNPLTWLRTNASTNPCLMRWALALQPYNFTIIHSLGKLNKNADALSRKT</sequence>
<feature type="domain" description="CCHC-type" evidence="4">
    <location>
        <begin position="306"/>
        <end position="322"/>
    </location>
</feature>
<gene>
    <name evidence="5" type="ORF">X975_14219</name>
</gene>
<reference evidence="5 6" key="1">
    <citation type="submission" date="2013-11" db="EMBL/GenBank/DDBJ databases">
        <title>Genome sequencing of Stegodyphus mimosarum.</title>
        <authorList>
            <person name="Bechsgaard J."/>
        </authorList>
    </citation>
    <scope>NUCLEOTIDE SEQUENCE [LARGE SCALE GENOMIC DNA]</scope>
</reference>
<feature type="non-terminal residue" evidence="5">
    <location>
        <position position="663"/>
    </location>
</feature>
<evidence type="ECO:0000256" key="1">
    <source>
        <dbReference type="PROSITE-ProRule" id="PRU00047"/>
    </source>
</evidence>